<accession>A0AA39E158</accession>
<evidence type="ECO:0000256" key="1">
    <source>
        <dbReference type="ARBA" id="ARBA00022737"/>
    </source>
</evidence>
<keyword evidence="1" id="KW-0677">Repeat</keyword>
<dbReference type="GO" id="GO:0006952">
    <property type="term" value="P:defense response"/>
    <property type="evidence" value="ECO:0007669"/>
    <property type="project" value="UniProtKB-KW"/>
</dbReference>
<reference evidence="5 6" key="1">
    <citation type="journal article" date="2023" name="BMC Biotechnol.">
        <title>Vitis rotundifolia cv Carlos genome sequencing.</title>
        <authorList>
            <person name="Huff M."/>
            <person name="Hulse-Kemp A."/>
            <person name="Scheffler B."/>
            <person name="Youngblood R."/>
            <person name="Simpson S."/>
            <person name="Babiker E."/>
            <person name="Staton M."/>
        </authorList>
    </citation>
    <scope>NUCLEOTIDE SEQUENCE [LARGE SCALE GENOMIC DNA]</scope>
    <source>
        <tissue evidence="5">Leaf</tissue>
    </source>
</reference>
<name>A0AA39E158_VITRO</name>
<dbReference type="InterPro" id="IPR038005">
    <property type="entry name" value="RX-like_CC"/>
</dbReference>
<dbReference type="InterPro" id="IPR041118">
    <property type="entry name" value="Rx_N"/>
</dbReference>
<evidence type="ECO:0000256" key="3">
    <source>
        <dbReference type="ARBA" id="ARBA00022821"/>
    </source>
</evidence>
<dbReference type="EMBL" id="JARBHA010000003">
    <property type="protein sequence ID" value="KAJ9704318.1"/>
    <property type="molecule type" value="Genomic_DNA"/>
</dbReference>
<dbReference type="Pfam" id="PF18052">
    <property type="entry name" value="Rx_N"/>
    <property type="match status" value="1"/>
</dbReference>
<dbReference type="GO" id="GO:0000166">
    <property type="term" value="F:nucleotide binding"/>
    <property type="evidence" value="ECO:0007669"/>
    <property type="project" value="UniProtKB-KW"/>
</dbReference>
<dbReference type="AlphaFoldDB" id="A0AA39E158"/>
<dbReference type="CDD" id="cd14798">
    <property type="entry name" value="RX-CC_like"/>
    <property type="match status" value="1"/>
</dbReference>
<protein>
    <recommendedName>
        <fullName evidence="4">Disease resistance N-terminal domain-containing protein</fullName>
    </recommendedName>
</protein>
<organism evidence="5 6">
    <name type="scientific">Vitis rotundifolia</name>
    <name type="common">Muscadine grape</name>
    <dbReference type="NCBI Taxonomy" id="103349"/>
    <lineage>
        <taxon>Eukaryota</taxon>
        <taxon>Viridiplantae</taxon>
        <taxon>Streptophyta</taxon>
        <taxon>Embryophyta</taxon>
        <taxon>Tracheophyta</taxon>
        <taxon>Spermatophyta</taxon>
        <taxon>Magnoliopsida</taxon>
        <taxon>eudicotyledons</taxon>
        <taxon>Gunneridae</taxon>
        <taxon>Pentapetalae</taxon>
        <taxon>rosids</taxon>
        <taxon>Vitales</taxon>
        <taxon>Vitaceae</taxon>
        <taxon>Viteae</taxon>
        <taxon>Vitis</taxon>
    </lineage>
</organism>
<keyword evidence="6" id="KW-1185">Reference proteome</keyword>
<feature type="domain" description="Disease resistance N-terminal" evidence="4">
    <location>
        <begin position="5"/>
        <end position="88"/>
    </location>
</feature>
<dbReference type="Gene3D" id="1.20.5.4130">
    <property type="match status" value="1"/>
</dbReference>
<gene>
    <name evidence="5" type="ORF">PVL29_002739</name>
</gene>
<keyword evidence="3" id="KW-0611">Plant defense</keyword>
<dbReference type="PANTHER" id="PTHR19338">
    <property type="entry name" value="TRANSLOCASE OF INNER MITOCHONDRIAL MEMBRANE 13 HOMOLOG"/>
    <property type="match status" value="1"/>
</dbReference>
<dbReference type="PANTHER" id="PTHR19338:SF66">
    <property type="entry name" value="NB-ARC DOMAIN-CONTAINING PROTEIN"/>
    <property type="match status" value="1"/>
</dbReference>
<dbReference type="Proteomes" id="UP001168098">
    <property type="component" value="Unassembled WGS sequence"/>
</dbReference>
<evidence type="ECO:0000256" key="2">
    <source>
        <dbReference type="ARBA" id="ARBA00022741"/>
    </source>
</evidence>
<evidence type="ECO:0000313" key="6">
    <source>
        <dbReference type="Proteomes" id="UP001168098"/>
    </source>
</evidence>
<comment type="caution">
    <text evidence="5">The sequence shown here is derived from an EMBL/GenBank/DDBJ whole genome shotgun (WGS) entry which is preliminary data.</text>
</comment>
<evidence type="ECO:0000313" key="5">
    <source>
        <dbReference type="EMBL" id="KAJ9704318.1"/>
    </source>
</evidence>
<proteinExistence type="predicted"/>
<keyword evidence="2" id="KW-0547">Nucleotide-binding</keyword>
<evidence type="ECO:0000259" key="4">
    <source>
        <dbReference type="Pfam" id="PF18052"/>
    </source>
</evidence>
<sequence length="109" mass="12827">MAEAVVSFVVERLGDLLIQKSRFLRKVSDHVQQMQTELRRMQCFLEDADARQEEDQKVRNWVAEIREVAYDAEDVVESFILKVESRRSGVIQKIFTKLDWKVGLEIKDI</sequence>